<dbReference type="Pfam" id="PF14516">
    <property type="entry name" value="AAA_35"/>
    <property type="match status" value="1"/>
</dbReference>
<dbReference type="InterPro" id="IPR027417">
    <property type="entry name" value="P-loop_NTPase"/>
</dbReference>
<dbReference type="SUPFAM" id="SSF52540">
    <property type="entry name" value="P-loop containing nucleoside triphosphate hydrolases"/>
    <property type="match status" value="1"/>
</dbReference>
<dbReference type="Proteomes" id="UP000474104">
    <property type="component" value="Unassembled WGS sequence"/>
</dbReference>
<sequence>MSKYFNTEGPCYPKEHYMVNLDLRIQEIKKLIDSKKYFSINRGRQYGKTTTLDMLQEKLRSQYSIFYISFEGLGQDAFQNESAFCRLFAGLLYDTIDYGEIDGVEEAAALALKDMSKMDSQAADFRALSNLISMICKTSEKPVVLMIDEVDQAGSQPIFLSFLGMLRSKYLKMRQRPTFESVILAGVYDIRNLKLKIRSEQEHQKNSPWNIAAEFDVNMGFDAGQIQKMLFEYELDHSTGMDIEEMSKLLYSYTSGYPFLVSRLCKILDEKIPGIRKISDEKVLESSKIPDYKTANNKRFGGLISRSVGAYKTPYPWTKEGFLEAIKILSFEKNPLFDSLVNKLYDYPELGEMIRSILFTGNSIPYNSGNHVIDIATMFGFIKNDHGAIAIANRIFETRLYDLFLSEKEVNSGIFKEGNIDKNQFVQNGILDMDHVLKKFMEHWNDLYHSADEKFIEENGRKFFLLYLKPIINGTGNYYIESRTRDNRRTDIIVDYRGQQYIIEVKIWRGNEYHTRGEAQLADYLEAYHAKKGYLLSFNFNKNKKVGAKEVVCGDKVILEIVV</sequence>
<keyword evidence="1" id="KW-0067">ATP-binding</keyword>
<name>A0A9X5C6L8_9FIRM</name>
<dbReference type="OrthoDB" id="5486659at2"/>
<gene>
    <name evidence="1" type="ORF">FMM80_08580</name>
</gene>
<evidence type="ECO:0000313" key="1">
    <source>
        <dbReference type="EMBL" id="NDO68732.1"/>
    </source>
</evidence>
<evidence type="ECO:0000313" key="2">
    <source>
        <dbReference type="Proteomes" id="UP000474104"/>
    </source>
</evidence>
<accession>A0A9X5C6L8</accession>
<dbReference type="RefSeq" id="WP_004072066.1">
    <property type="nucleotide sequence ID" value="NZ_VIRB01000056.1"/>
</dbReference>
<keyword evidence="1" id="KW-0547">Nucleotide-binding</keyword>
<dbReference type="Gene3D" id="3.40.50.300">
    <property type="entry name" value="P-loop containing nucleotide triphosphate hydrolases"/>
    <property type="match status" value="1"/>
</dbReference>
<protein>
    <submittedName>
        <fullName evidence="1">ATP-binding protein</fullName>
    </submittedName>
</protein>
<reference evidence="1 2" key="1">
    <citation type="submission" date="2019-07" db="EMBL/GenBank/DDBJ databases">
        <title>Draft genome sequences of 15 bacterial species constituting the stable defined intestinal microbiota of the GM15 gnotobiotic mouse model.</title>
        <authorList>
            <person name="Elie C."/>
            <person name="Mathieu A."/>
            <person name="Saliou A."/>
            <person name="Darnaud M."/>
            <person name="Leulier F."/>
            <person name="Tamellini A."/>
        </authorList>
    </citation>
    <scope>NUCLEOTIDE SEQUENCE [LARGE SCALE GENOMIC DNA]</scope>
    <source>
        <strain evidence="2">ASF 502</strain>
    </source>
</reference>
<comment type="caution">
    <text evidence="1">The sequence shown here is derived from an EMBL/GenBank/DDBJ whole genome shotgun (WGS) entry which is preliminary data.</text>
</comment>
<dbReference type="AlphaFoldDB" id="A0A9X5C6L8"/>
<organism evidence="1 2">
    <name type="scientific">Schaedlerella arabinosiphila</name>
    <dbReference type="NCBI Taxonomy" id="2044587"/>
    <lineage>
        <taxon>Bacteria</taxon>
        <taxon>Bacillati</taxon>
        <taxon>Bacillota</taxon>
        <taxon>Clostridia</taxon>
        <taxon>Lachnospirales</taxon>
        <taxon>Lachnospiraceae</taxon>
        <taxon>Schaedlerella</taxon>
    </lineage>
</organism>
<proteinExistence type="predicted"/>
<dbReference type="GO" id="GO:0005524">
    <property type="term" value="F:ATP binding"/>
    <property type="evidence" value="ECO:0007669"/>
    <property type="project" value="UniProtKB-KW"/>
</dbReference>
<dbReference type="EMBL" id="VIRB01000056">
    <property type="protein sequence ID" value="NDO68732.1"/>
    <property type="molecule type" value="Genomic_DNA"/>
</dbReference>